<feature type="compositionally biased region" description="Polar residues" evidence="6">
    <location>
        <begin position="119"/>
        <end position="137"/>
    </location>
</feature>
<evidence type="ECO:0000256" key="6">
    <source>
        <dbReference type="SAM" id="MobiDB-lite"/>
    </source>
</evidence>
<dbReference type="GO" id="GO:0005654">
    <property type="term" value="C:nucleoplasm"/>
    <property type="evidence" value="ECO:0007669"/>
    <property type="project" value="TreeGrafter"/>
</dbReference>
<protein>
    <recommendedName>
        <fullName evidence="11">Mesoderm induction early response protein 1</fullName>
    </recommendedName>
</protein>
<evidence type="ECO:0000259" key="8">
    <source>
        <dbReference type="PROSITE" id="PS51293"/>
    </source>
</evidence>
<feature type="domain" description="SANT" evidence="8">
    <location>
        <begin position="374"/>
        <end position="423"/>
    </location>
</feature>
<dbReference type="EMBL" id="CABIJS010000697">
    <property type="protein sequence ID" value="VUZ56049.1"/>
    <property type="molecule type" value="Genomic_DNA"/>
</dbReference>
<keyword evidence="4" id="KW-0238">DNA-binding</keyword>
<evidence type="ECO:0000256" key="4">
    <source>
        <dbReference type="ARBA" id="ARBA00023125"/>
    </source>
</evidence>
<dbReference type="PANTHER" id="PTHR10865:SF28">
    <property type="entry name" value="ELM2 DOMAIN-CONTAINING PROTEIN"/>
    <property type="match status" value="1"/>
</dbReference>
<dbReference type="InterPro" id="IPR040138">
    <property type="entry name" value="MIER/MTA"/>
</dbReference>
<keyword evidence="10" id="KW-1185">Reference proteome</keyword>
<dbReference type="PANTHER" id="PTHR10865">
    <property type="entry name" value="METASTASIS-ASSOCIATED PROTEIN AND MESODERM INDUCTION EARLY RESPONSE PROTEIN"/>
    <property type="match status" value="1"/>
</dbReference>
<dbReference type="Proteomes" id="UP000321570">
    <property type="component" value="Unassembled WGS sequence"/>
</dbReference>
<evidence type="ECO:0000313" key="9">
    <source>
        <dbReference type="EMBL" id="VUZ56049.1"/>
    </source>
</evidence>
<feature type="compositionally biased region" description="Low complexity" evidence="6">
    <location>
        <begin position="518"/>
        <end position="541"/>
    </location>
</feature>
<name>A0A564Z9N5_HYMDI</name>
<feature type="compositionally biased region" description="Polar residues" evidence="6">
    <location>
        <begin position="1"/>
        <end position="20"/>
    </location>
</feature>
<dbReference type="FunFam" id="1.10.10.60:FF:000012">
    <property type="entry name" value="Metastasis-associated 1 family, member 3"/>
    <property type="match status" value="1"/>
</dbReference>
<organism evidence="9 10">
    <name type="scientific">Hymenolepis diminuta</name>
    <name type="common">Rat tapeworm</name>
    <dbReference type="NCBI Taxonomy" id="6216"/>
    <lineage>
        <taxon>Eukaryota</taxon>
        <taxon>Metazoa</taxon>
        <taxon>Spiralia</taxon>
        <taxon>Lophotrochozoa</taxon>
        <taxon>Platyhelminthes</taxon>
        <taxon>Cestoda</taxon>
        <taxon>Eucestoda</taxon>
        <taxon>Cyclophyllidea</taxon>
        <taxon>Hymenolepididae</taxon>
        <taxon>Hymenolepis</taxon>
    </lineage>
</organism>
<feature type="region of interest" description="Disordered" evidence="6">
    <location>
        <begin position="1"/>
        <end position="59"/>
    </location>
</feature>
<dbReference type="PROSITE" id="PS51293">
    <property type="entry name" value="SANT"/>
    <property type="match status" value="1"/>
</dbReference>
<proteinExistence type="predicted"/>
<dbReference type="Gene3D" id="1.10.10.60">
    <property type="entry name" value="Homeodomain-like"/>
    <property type="match status" value="1"/>
</dbReference>
<feature type="compositionally biased region" description="Acidic residues" evidence="6">
    <location>
        <begin position="196"/>
        <end position="227"/>
    </location>
</feature>
<evidence type="ECO:0000256" key="1">
    <source>
        <dbReference type="ARBA" id="ARBA00022723"/>
    </source>
</evidence>
<keyword evidence="1" id="KW-0479">Metal-binding</keyword>
<dbReference type="GO" id="GO:0003677">
    <property type="term" value="F:DNA binding"/>
    <property type="evidence" value="ECO:0007669"/>
    <property type="project" value="UniProtKB-KW"/>
</dbReference>
<dbReference type="InterPro" id="IPR009057">
    <property type="entry name" value="Homeodomain-like_sf"/>
</dbReference>
<dbReference type="GO" id="GO:0000122">
    <property type="term" value="P:negative regulation of transcription by RNA polymerase II"/>
    <property type="evidence" value="ECO:0007669"/>
    <property type="project" value="TreeGrafter"/>
</dbReference>
<keyword evidence="2" id="KW-0863">Zinc-finger</keyword>
<feature type="region of interest" description="Disordered" evidence="6">
    <location>
        <begin position="466"/>
        <end position="541"/>
    </location>
</feature>
<evidence type="ECO:0000256" key="3">
    <source>
        <dbReference type="ARBA" id="ARBA00022833"/>
    </source>
</evidence>
<feature type="domain" description="ELM2" evidence="7">
    <location>
        <begin position="270"/>
        <end position="363"/>
    </location>
</feature>
<feature type="compositionally biased region" description="Low complexity" evidence="6">
    <location>
        <begin position="480"/>
        <end position="507"/>
    </location>
</feature>
<keyword evidence="3" id="KW-0862">Zinc</keyword>
<reference evidence="9 10" key="1">
    <citation type="submission" date="2019-07" db="EMBL/GenBank/DDBJ databases">
        <authorList>
            <person name="Jastrzebski P J."/>
            <person name="Paukszto L."/>
            <person name="Jastrzebski P J."/>
        </authorList>
    </citation>
    <scope>NUCLEOTIDE SEQUENCE [LARGE SCALE GENOMIC DNA]</scope>
    <source>
        <strain evidence="9 10">WMS-il1</strain>
    </source>
</reference>
<sequence>MSDSTTEQGGSGINQPTTTEDFIYVDDETGDSEFEPNEGSAGQDDESIAPDEDVPDDGEIDSLMRESEMSLSDLLAAYGVPPSVIPTARSAVGAATSAPSVSTSTIDRRITRKRRHNGSAVTAESPSVLTSETTAVANNNNNGTVIPAGDAIEIDLTKESNEDEEVTSNEQQPSGALLIDEEGTTAAAYDELGQSESEEPMETEDDDEDDVLDEEEVVAGDDEEDADEDKHQQDVSLWCKAFATGESPAYNSEEDEDYQPNVEGTGDWRGDIRVGDDFQAVIPSAPLAPNKRTDSHLGSEAGLLWQPGHMSEAATECYERTYTESIAELPPNVATPDDEEALFHLMRSGYDADEALSRLQNRSVQPHEIRRPIEEWTEEDCTNFEKGFAVYEKNFYKIQVHRLPHKTTKDLVLFYYFYKKTARYEELMRLTKGEKNKPSHPAITDFMDILMQQQYVAAAAAQGVPSTSANPVQEGERRAQSQPAPSPSGDAASSGSSQSVIAISSNDSGDEAHSQQGASSVSPSSSSAATANAAASSSTAL</sequence>
<dbReference type="GO" id="GO:0003714">
    <property type="term" value="F:transcription corepressor activity"/>
    <property type="evidence" value="ECO:0007669"/>
    <property type="project" value="TreeGrafter"/>
</dbReference>
<evidence type="ECO:0000256" key="2">
    <source>
        <dbReference type="ARBA" id="ARBA00022771"/>
    </source>
</evidence>
<feature type="compositionally biased region" description="Acidic residues" evidence="6">
    <location>
        <begin position="43"/>
        <end position="59"/>
    </location>
</feature>
<evidence type="ECO:0008006" key="11">
    <source>
        <dbReference type="Google" id="ProtNLM"/>
    </source>
</evidence>
<dbReference type="GO" id="GO:0008270">
    <property type="term" value="F:zinc ion binding"/>
    <property type="evidence" value="ECO:0007669"/>
    <property type="project" value="UniProtKB-KW"/>
</dbReference>
<dbReference type="InterPro" id="IPR000949">
    <property type="entry name" value="ELM2_dom"/>
</dbReference>
<dbReference type="AlphaFoldDB" id="A0A564Z9N5"/>
<feature type="compositionally biased region" description="Low complexity" evidence="6">
    <location>
        <begin position="92"/>
        <end position="105"/>
    </location>
</feature>
<keyword evidence="5" id="KW-0539">Nucleus</keyword>
<dbReference type="InterPro" id="IPR017884">
    <property type="entry name" value="SANT_dom"/>
</dbReference>
<dbReference type="SUPFAM" id="SSF46689">
    <property type="entry name" value="Homeodomain-like"/>
    <property type="match status" value="1"/>
</dbReference>
<evidence type="ECO:0000256" key="5">
    <source>
        <dbReference type="ARBA" id="ARBA00023242"/>
    </source>
</evidence>
<feature type="region of interest" description="Disordered" evidence="6">
    <location>
        <begin position="92"/>
        <end position="233"/>
    </location>
</feature>
<gene>
    <name evidence="9" type="ORF">WMSIL1_LOCUS13727</name>
</gene>
<feature type="compositionally biased region" description="Acidic residues" evidence="6">
    <location>
        <begin position="23"/>
        <end position="36"/>
    </location>
</feature>
<dbReference type="SMART" id="SM00717">
    <property type="entry name" value="SANT"/>
    <property type="match status" value="1"/>
</dbReference>
<dbReference type="InterPro" id="IPR001005">
    <property type="entry name" value="SANT/Myb"/>
</dbReference>
<dbReference type="GO" id="GO:0042826">
    <property type="term" value="F:histone deacetylase binding"/>
    <property type="evidence" value="ECO:0007669"/>
    <property type="project" value="TreeGrafter"/>
</dbReference>
<dbReference type="Pfam" id="PF01448">
    <property type="entry name" value="ELM2"/>
    <property type="match status" value="1"/>
</dbReference>
<accession>A0A564Z9N5</accession>
<evidence type="ECO:0000313" key="10">
    <source>
        <dbReference type="Proteomes" id="UP000321570"/>
    </source>
</evidence>
<dbReference type="PROSITE" id="PS51156">
    <property type="entry name" value="ELM2"/>
    <property type="match status" value="1"/>
</dbReference>
<dbReference type="SMART" id="SM01189">
    <property type="entry name" value="ELM2"/>
    <property type="match status" value="1"/>
</dbReference>
<evidence type="ECO:0000259" key="7">
    <source>
        <dbReference type="PROSITE" id="PS51156"/>
    </source>
</evidence>